<dbReference type="GO" id="GO:0016705">
    <property type="term" value="F:oxidoreductase activity, acting on paired donors, with incorporation or reduction of molecular oxygen"/>
    <property type="evidence" value="ECO:0007669"/>
    <property type="project" value="InterPro"/>
</dbReference>
<comment type="caution">
    <text evidence="8">The sequence shown here is derived from an EMBL/GenBank/DDBJ whole genome shotgun (WGS) entry which is preliminary data.</text>
</comment>
<comment type="similarity">
    <text evidence="1 7">Belongs to the cytochrome P450 family.</text>
</comment>
<keyword evidence="3 7" id="KW-0479">Metal-binding</keyword>
<dbReference type="Pfam" id="PF00067">
    <property type="entry name" value="p450"/>
    <property type="match status" value="1"/>
</dbReference>
<evidence type="ECO:0000256" key="5">
    <source>
        <dbReference type="ARBA" id="ARBA00023004"/>
    </source>
</evidence>
<accession>A0A3N1HEX2</accession>
<dbReference type="PANTHER" id="PTHR46696">
    <property type="entry name" value="P450, PUTATIVE (EUROFUNG)-RELATED"/>
    <property type="match status" value="1"/>
</dbReference>
<dbReference type="EMBL" id="RJKM01000001">
    <property type="protein sequence ID" value="ROP41061.1"/>
    <property type="molecule type" value="Genomic_DNA"/>
</dbReference>
<keyword evidence="5 7" id="KW-0408">Iron</keyword>
<evidence type="ECO:0000256" key="6">
    <source>
        <dbReference type="ARBA" id="ARBA00023033"/>
    </source>
</evidence>
<gene>
    <name evidence="8" type="ORF">EDD40_6484</name>
</gene>
<evidence type="ECO:0000256" key="1">
    <source>
        <dbReference type="ARBA" id="ARBA00010617"/>
    </source>
</evidence>
<dbReference type="PRINTS" id="PR00359">
    <property type="entry name" value="BP450"/>
</dbReference>
<sequence>MASAHTDPIAYPFHTGDGLGLDPAYARARDADGLIRVRMPFGEESWLATRYDDVRLVLGDPRFSRARAVEHDEPRLSPGRLTGGILALDPPDHTRLRTLVAKAFTTRRVERLRPRVADLATALIRGLELVGPPVDLVEHYALSIPVAVICELLGVPVADRPRFRRWSDGLLSTSGLDTADFDRDRGELRGYFADLVARRRAHPADDLVSALVEARDAHDRLTEAELVDLSLGLLVAGHETTASQIANFAYVLLLEPDRWRRLVADPGLVPGAVEELLRYVPVGASAAFSRYATEDVEVGGTLVRAGEPVLCALNAANRDRLRFDGPEELRLDRAADRHLAFGHGAHHCLGAPLARLELREALHALLRDLPGLHLAGEVVWKTRTLVRGPRSMPVAW</sequence>
<evidence type="ECO:0000256" key="2">
    <source>
        <dbReference type="ARBA" id="ARBA00022617"/>
    </source>
</evidence>
<dbReference type="PROSITE" id="PS00086">
    <property type="entry name" value="CYTOCHROME_P450"/>
    <property type="match status" value="1"/>
</dbReference>
<evidence type="ECO:0000313" key="9">
    <source>
        <dbReference type="Proteomes" id="UP000268727"/>
    </source>
</evidence>
<dbReference type="GO" id="GO:0020037">
    <property type="term" value="F:heme binding"/>
    <property type="evidence" value="ECO:0007669"/>
    <property type="project" value="InterPro"/>
</dbReference>
<dbReference type="RefSeq" id="WP_123746251.1">
    <property type="nucleotide sequence ID" value="NZ_RJKM01000001.1"/>
</dbReference>
<name>A0A3N1HEX2_9PSEU</name>
<dbReference type="GO" id="GO:0005506">
    <property type="term" value="F:iron ion binding"/>
    <property type="evidence" value="ECO:0007669"/>
    <property type="project" value="InterPro"/>
</dbReference>
<dbReference type="SUPFAM" id="SSF48264">
    <property type="entry name" value="Cytochrome P450"/>
    <property type="match status" value="1"/>
</dbReference>
<proteinExistence type="inferred from homology"/>
<organism evidence="8 9">
    <name type="scientific">Saccharothrix texasensis</name>
    <dbReference type="NCBI Taxonomy" id="103734"/>
    <lineage>
        <taxon>Bacteria</taxon>
        <taxon>Bacillati</taxon>
        <taxon>Actinomycetota</taxon>
        <taxon>Actinomycetes</taxon>
        <taxon>Pseudonocardiales</taxon>
        <taxon>Pseudonocardiaceae</taxon>
        <taxon>Saccharothrix</taxon>
    </lineage>
</organism>
<dbReference type="FunFam" id="1.10.630.10:FF:000018">
    <property type="entry name" value="Cytochrome P450 monooxygenase"/>
    <property type="match status" value="1"/>
</dbReference>
<dbReference type="InterPro" id="IPR017972">
    <property type="entry name" value="Cyt_P450_CS"/>
</dbReference>
<keyword evidence="4 7" id="KW-0560">Oxidoreductase</keyword>
<keyword evidence="2 7" id="KW-0349">Heme</keyword>
<dbReference type="PRINTS" id="PR00385">
    <property type="entry name" value="P450"/>
</dbReference>
<evidence type="ECO:0000256" key="7">
    <source>
        <dbReference type="RuleBase" id="RU000461"/>
    </source>
</evidence>
<evidence type="ECO:0000313" key="8">
    <source>
        <dbReference type="EMBL" id="ROP41061.1"/>
    </source>
</evidence>
<dbReference type="AlphaFoldDB" id="A0A3N1HEX2"/>
<dbReference type="InterPro" id="IPR036396">
    <property type="entry name" value="Cyt_P450_sf"/>
</dbReference>
<evidence type="ECO:0000256" key="3">
    <source>
        <dbReference type="ARBA" id="ARBA00022723"/>
    </source>
</evidence>
<protein>
    <submittedName>
        <fullName evidence="8">Cytochrome P450</fullName>
    </submittedName>
</protein>
<dbReference type="OrthoDB" id="141712at2"/>
<dbReference type="GO" id="GO:0004497">
    <property type="term" value="F:monooxygenase activity"/>
    <property type="evidence" value="ECO:0007669"/>
    <property type="project" value="UniProtKB-KW"/>
</dbReference>
<keyword evidence="9" id="KW-1185">Reference proteome</keyword>
<evidence type="ECO:0000256" key="4">
    <source>
        <dbReference type="ARBA" id="ARBA00023002"/>
    </source>
</evidence>
<reference evidence="8 9" key="1">
    <citation type="submission" date="2018-11" db="EMBL/GenBank/DDBJ databases">
        <title>Sequencing the genomes of 1000 actinobacteria strains.</title>
        <authorList>
            <person name="Klenk H.-P."/>
        </authorList>
    </citation>
    <scope>NUCLEOTIDE SEQUENCE [LARGE SCALE GENOMIC DNA]</scope>
    <source>
        <strain evidence="8 9">DSM 44231</strain>
    </source>
</reference>
<dbReference type="InterPro" id="IPR002397">
    <property type="entry name" value="Cyt_P450_B"/>
</dbReference>
<dbReference type="Proteomes" id="UP000268727">
    <property type="component" value="Unassembled WGS sequence"/>
</dbReference>
<dbReference type="InterPro" id="IPR001128">
    <property type="entry name" value="Cyt_P450"/>
</dbReference>
<dbReference type="Gene3D" id="1.10.630.10">
    <property type="entry name" value="Cytochrome P450"/>
    <property type="match status" value="1"/>
</dbReference>
<keyword evidence="6 7" id="KW-0503">Monooxygenase</keyword>
<dbReference type="PANTHER" id="PTHR46696:SF1">
    <property type="entry name" value="CYTOCHROME P450 YJIB-RELATED"/>
    <property type="match status" value="1"/>
</dbReference>
<dbReference type="CDD" id="cd11031">
    <property type="entry name" value="Cyp158A-like"/>
    <property type="match status" value="1"/>
</dbReference>